<dbReference type="KEGG" id="dmm:dnm_024080"/>
<dbReference type="Proteomes" id="UP000663722">
    <property type="component" value="Chromosome"/>
</dbReference>
<organism evidence="1 2">
    <name type="scientific">Desulfonema magnum</name>
    <dbReference type="NCBI Taxonomy" id="45655"/>
    <lineage>
        <taxon>Bacteria</taxon>
        <taxon>Pseudomonadati</taxon>
        <taxon>Thermodesulfobacteriota</taxon>
        <taxon>Desulfobacteria</taxon>
        <taxon>Desulfobacterales</taxon>
        <taxon>Desulfococcaceae</taxon>
        <taxon>Desulfonema</taxon>
    </lineage>
</organism>
<dbReference type="AlphaFoldDB" id="A0A975GM71"/>
<accession>A0A975GM71</accession>
<protein>
    <submittedName>
        <fullName evidence="1">Uncharacterized protein</fullName>
    </submittedName>
</protein>
<keyword evidence="2" id="KW-1185">Reference proteome</keyword>
<dbReference type="EMBL" id="CP061800">
    <property type="protein sequence ID" value="QTA86384.1"/>
    <property type="molecule type" value="Genomic_DNA"/>
</dbReference>
<reference evidence="1" key="1">
    <citation type="journal article" date="2021" name="Microb. Physiol.">
        <title>Proteogenomic Insights into the Physiology of Marine, Sulfate-Reducing, Filamentous Desulfonema limicola and Desulfonema magnum.</title>
        <authorList>
            <person name="Schnaars V."/>
            <person name="Wohlbrand L."/>
            <person name="Scheve S."/>
            <person name="Hinrichs C."/>
            <person name="Reinhardt R."/>
            <person name="Rabus R."/>
        </authorList>
    </citation>
    <scope>NUCLEOTIDE SEQUENCE</scope>
    <source>
        <strain evidence="1">4be13</strain>
    </source>
</reference>
<proteinExistence type="predicted"/>
<gene>
    <name evidence="1" type="ORF">dnm_024080</name>
</gene>
<evidence type="ECO:0000313" key="1">
    <source>
        <dbReference type="EMBL" id="QTA86384.1"/>
    </source>
</evidence>
<sequence length="38" mass="4550">MDILYRTGFEKQSRRTGETSAYIYFKKVLSLRPVIILR</sequence>
<evidence type="ECO:0000313" key="2">
    <source>
        <dbReference type="Proteomes" id="UP000663722"/>
    </source>
</evidence>
<name>A0A975GM71_9BACT</name>